<dbReference type="InterPro" id="IPR011989">
    <property type="entry name" value="ARM-like"/>
</dbReference>
<dbReference type="VEuPathDB" id="TriTrypDB:TM35_000121310"/>
<dbReference type="RefSeq" id="XP_028883422.1">
    <property type="nucleotide sequence ID" value="XM_029025106.1"/>
</dbReference>
<comment type="caution">
    <text evidence="1">The sequence shown here is derived from an EMBL/GenBank/DDBJ whole genome shotgun (WGS) entry which is preliminary data.</text>
</comment>
<reference evidence="1 2" key="1">
    <citation type="submission" date="2017-03" db="EMBL/GenBank/DDBJ databases">
        <title>An alternative strategy for trypanosome survival in the mammalian bloodstream revealed through genome and transcriptome analysis of the ubiquitous bovine parasite Trypanosoma (Megatrypanum) theileri.</title>
        <authorList>
            <person name="Kelly S."/>
            <person name="Ivens A."/>
            <person name="Mott A."/>
            <person name="O'Neill E."/>
            <person name="Emms D."/>
            <person name="Macleod O."/>
            <person name="Voorheis P."/>
            <person name="Matthews J."/>
            <person name="Matthews K."/>
            <person name="Carrington M."/>
        </authorList>
    </citation>
    <scope>NUCLEOTIDE SEQUENCE [LARGE SCALE GENOMIC DNA]</scope>
    <source>
        <strain evidence="1">Edinburgh</strain>
    </source>
</reference>
<evidence type="ECO:0000313" key="1">
    <source>
        <dbReference type="EMBL" id="ORC89356.1"/>
    </source>
</evidence>
<dbReference type="GeneID" id="39984886"/>
<dbReference type="OrthoDB" id="245901at2759"/>
<sequence>MTSALREVVIGTDDNNDDSYHHTAEIDTTTTKTRKKTTGWDEHFSQQPELAEVEICIASLRALVKNDGTPIEPTDFERINTIVDRLDQVFYWAVEEATTFIHEPSLLKQCETPQLVVLCLNTKRPKIIIAALRILHQLMRHEECGRCVFEIATTNELSKDAKETQTSTEARRDNVGKVFYDMIASIMEQHEGVVDIQAECAAIAAEASHLDIEGFLHSSVISHVLTALQRHGDNTTMQREGVRLFATLVDIPRESTCVNVLNDFSHAPLAILLSQIGVVVQFVVNASKAHTNNLDVRRHAIHFFRRCASFPENIPLLLEHGVYAFLVKTLLYAIRMPELFVEVIEAIAYFIPLLDVWQKRSLLLVIRRVLLTTTSSSFISLCAALLVRVVQTAPNDDGVLCGQLQSLQLQEEEEEEKEKEEEKARLSLNRVELVKSDFITLKDDDTRRFLASCFIPQLLCIADDNFGEEDAVLRRSVKELVRLLSQHHWR</sequence>
<gene>
    <name evidence="1" type="ORF">TM35_000121310</name>
</gene>
<proteinExistence type="predicted"/>
<dbReference type="Proteomes" id="UP000192257">
    <property type="component" value="Unassembled WGS sequence"/>
</dbReference>
<accession>A0A1X0NXC9</accession>
<protein>
    <submittedName>
        <fullName evidence="1">Uncharacterized protein</fullName>
    </submittedName>
</protein>
<name>A0A1X0NXC9_9TRYP</name>
<dbReference type="InterPro" id="IPR016024">
    <property type="entry name" value="ARM-type_fold"/>
</dbReference>
<evidence type="ECO:0000313" key="2">
    <source>
        <dbReference type="Proteomes" id="UP000192257"/>
    </source>
</evidence>
<dbReference type="AlphaFoldDB" id="A0A1X0NXC9"/>
<dbReference type="Gene3D" id="1.25.10.10">
    <property type="entry name" value="Leucine-rich Repeat Variant"/>
    <property type="match status" value="1"/>
</dbReference>
<organism evidence="1 2">
    <name type="scientific">Trypanosoma theileri</name>
    <dbReference type="NCBI Taxonomy" id="67003"/>
    <lineage>
        <taxon>Eukaryota</taxon>
        <taxon>Discoba</taxon>
        <taxon>Euglenozoa</taxon>
        <taxon>Kinetoplastea</taxon>
        <taxon>Metakinetoplastina</taxon>
        <taxon>Trypanosomatida</taxon>
        <taxon>Trypanosomatidae</taxon>
        <taxon>Trypanosoma</taxon>
    </lineage>
</organism>
<dbReference type="SUPFAM" id="SSF48371">
    <property type="entry name" value="ARM repeat"/>
    <property type="match status" value="1"/>
</dbReference>
<dbReference type="EMBL" id="NBCO01000012">
    <property type="protein sequence ID" value="ORC89356.1"/>
    <property type="molecule type" value="Genomic_DNA"/>
</dbReference>
<keyword evidence="2" id="KW-1185">Reference proteome</keyword>